<dbReference type="PANTHER" id="PTHR10458">
    <property type="entry name" value="PEPTIDE DEFORMYLASE"/>
    <property type="match status" value="1"/>
</dbReference>
<keyword evidence="2 6" id="KW-0479">Metal-binding</keyword>
<feature type="binding site" evidence="6">
    <location>
        <position position="135"/>
    </location>
    <ligand>
        <name>Fe cation</name>
        <dbReference type="ChEBI" id="CHEBI:24875"/>
    </ligand>
</feature>
<comment type="cofactor">
    <cofactor evidence="6">
        <name>Fe(2+)</name>
        <dbReference type="ChEBI" id="CHEBI:29033"/>
    </cofactor>
    <text evidence="6">Binds 1 Fe(2+) ion.</text>
</comment>
<proteinExistence type="inferred from homology"/>
<dbReference type="HAMAP" id="MF_00163">
    <property type="entry name" value="Pep_deformylase"/>
    <property type="match status" value="1"/>
</dbReference>
<evidence type="ECO:0000256" key="4">
    <source>
        <dbReference type="ARBA" id="ARBA00022917"/>
    </source>
</evidence>
<dbReference type="Proteomes" id="UP000539111">
    <property type="component" value="Unassembled WGS sequence"/>
</dbReference>
<dbReference type="Pfam" id="PF01327">
    <property type="entry name" value="Pep_deformylase"/>
    <property type="match status" value="1"/>
</dbReference>
<evidence type="ECO:0000256" key="5">
    <source>
        <dbReference type="ARBA" id="ARBA00023004"/>
    </source>
</evidence>
<dbReference type="EC" id="3.5.1.88" evidence="6"/>
<dbReference type="CDD" id="cd00487">
    <property type="entry name" value="Pep_deformylase"/>
    <property type="match status" value="1"/>
</dbReference>
<feature type="binding site" evidence="6">
    <location>
        <position position="89"/>
    </location>
    <ligand>
        <name>Fe cation</name>
        <dbReference type="ChEBI" id="CHEBI:24875"/>
    </ligand>
</feature>
<protein>
    <recommendedName>
        <fullName evidence="6">Peptide deformylase</fullName>
        <shortName evidence="6">PDF</shortName>
        <ecNumber evidence="6">3.5.1.88</ecNumber>
    </recommendedName>
    <alternativeName>
        <fullName evidence="6">Polypeptide deformylase</fullName>
    </alternativeName>
</protein>
<dbReference type="PANTHER" id="PTHR10458:SF2">
    <property type="entry name" value="PEPTIDE DEFORMYLASE, MITOCHONDRIAL"/>
    <property type="match status" value="1"/>
</dbReference>
<accession>A0A7Z0D3T7</accession>
<organism evidence="7 8">
    <name type="scientific">Spelaeicoccus albus</name>
    <dbReference type="NCBI Taxonomy" id="1280376"/>
    <lineage>
        <taxon>Bacteria</taxon>
        <taxon>Bacillati</taxon>
        <taxon>Actinomycetota</taxon>
        <taxon>Actinomycetes</taxon>
        <taxon>Micrococcales</taxon>
        <taxon>Brevibacteriaceae</taxon>
        <taxon>Spelaeicoccus</taxon>
    </lineage>
</organism>
<dbReference type="GO" id="GO:0042586">
    <property type="term" value="F:peptide deformylase activity"/>
    <property type="evidence" value="ECO:0007669"/>
    <property type="project" value="UniProtKB-UniRule"/>
</dbReference>
<comment type="similarity">
    <text evidence="1 6">Belongs to the polypeptide deformylase family.</text>
</comment>
<dbReference type="PIRSF" id="PIRSF004749">
    <property type="entry name" value="Pep_def"/>
    <property type="match status" value="1"/>
</dbReference>
<reference evidence="7 8" key="1">
    <citation type="submission" date="2020-07" db="EMBL/GenBank/DDBJ databases">
        <title>Sequencing the genomes of 1000 actinobacteria strains.</title>
        <authorList>
            <person name="Klenk H.-P."/>
        </authorList>
    </citation>
    <scope>NUCLEOTIDE SEQUENCE [LARGE SCALE GENOMIC DNA]</scope>
    <source>
        <strain evidence="7 8">DSM 26341</strain>
    </source>
</reference>
<dbReference type="GO" id="GO:0046872">
    <property type="term" value="F:metal ion binding"/>
    <property type="evidence" value="ECO:0007669"/>
    <property type="project" value="UniProtKB-KW"/>
</dbReference>
<gene>
    <name evidence="6" type="primary">def</name>
    <name evidence="7" type="ORF">BJY26_002674</name>
</gene>
<evidence type="ECO:0000313" key="8">
    <source>
        <dbReference type="Proteomes" id="UP000539111"/>
    </source>
</evidence>
<feature type="binding site" evidence="6">
    <location>
        <position position="131"/>
    </location>
    <ligand>
        <name>Fe cation</name>
        <dbReference type="ChEBI" id="CHEBI:24875"/>
    </ligand>
</feature>
<dbReference type="PRINTS" id="PR01576">
    <property type="entry name" value="PDEFORMYLASE"/>
</dbReference>
<evidence type="ECO:0000256" key="1">
    <source>
        <dbReference type="ARBA" id="ARBA00010759"/>
    </source>
</evidence>
<comment type="caution">
    <text evidence="7">The sequence shown here is derived from an EMBL/GenBank/DDBJ whole genome shotgun (WGS) entry which is preliminary data.</text>
</comment>
<evidence type="ECO:0000256" key="3">
    <source>
        <dbReference type="ARBA" id="ARBA00022801"/>
    </source>
</evidence>
<keyword evidence="4 6" id="KW-0648">Protein biosynthesis</keyword>
<evidence type="ECO:0000256" key="6">
    <source>
        <dbReference type="HAMAP-Rule" id="MF_00163"/>
    </source>
</evidence>
<feature type="active site" evidence="6">
    <location>
        <position position="132"/>
    </location>
</feature>
<dbReference type="GO" id="GO:0006412">
    <property type="term" value="P:translation"/>
    <property type="evidence" value="ECO:0007669"/>
    <property type="project" value="UniProtKB-UniRule"/>
</dbReference>
<dbReference type="EMBL" id="JACBZP010000001">
    <property type="protein sequence ID" value="NYI68368.1"/>
    <property type="molecule type" value="Genomic_DNA"/>
</dbReference>
<dbReference type="InterPro" id="IPR023635">
    <property type="entry name" value="Peptide_deformylase"/>
</dbReference>
<evidence type="ECO:0000313" key="7">
    <source>
        <dbReference type="EMBL" id="NYI68368.1"/>
    </source>
</evidence>
<evidence type="ECO:0000256" key="2">
    <source>
        <dbReference type="ARBA" id="ARBA00022723"/>
    </source>
</evidence>
<dbReference type="NCBIfam" id="TIGR00079">
    <property type="entry name" value="pept_deformyl"/>
    <property type="match status" value="1"/>
</dbReference>
<sequence>MTVRDIRYFGDPVLKSACDPVTRFDKKLRDLVQDLLDTTTPSGRAGVAANQIGVSLRVFSYNVDDELGYVINPEIVDLGAEMEPMEEGCLSVPGLWYPVSRHTSATVKGVDMNNEPITVSGTGTLAQALQHETDHLDGHVYLDRLDRQARGAALKEIRGSDWF</sequence>
<dbReference type="NCBIfam" id="NF001159">
    <property type="entry name" value="PRK00150.1-3"/>
    <property type="match status" value="1"/>
</dbReference>
<dbReference type="InterPro" id="IPR036821">
    <property type="entry name" value="Peptide_deformylase_sf"/>
</dbReference>
<dbReference type="Gene3D" id="3.90.45.10">
    <property type="entry name" value="Peptide deformylase"/>
    <property type="match status" value="1"/>
</dbReference>
<name>A0A7Z0D3T7_9MICO</name>
<dbReference type="SUPFAM" id="SSF56420">
    <property type="entry name" value="Peptide deformylase"/>
    <property type="match status" value="1"/>
</dbReference>
<comment type="catalytic activity">
    <reaction evidence="6">
        <text>N-terminal N-formyl-L-methionyl-[peptide] + H2O = N-terminal L-methionyl-[peptide] + formate</text>
        <dbReference type="Rhea" id="RHEA:24420"/>
        <dbReference type="Rhea" id="RHEA-COMP:10639"/>
        <dbReference type="Rhea" id="RHEA-COMP:10640"/>
        <dbReference type="ChEBI" id="CHEBI:15377"/>
        <dbReference type="ChEBI" id="CHEBI:15740"/>
        <dbReference type="ChEBI" id="CHEBI:49298"/>
        <dbReference type="ChEBI" id="CHEBI:64731"/>
        <dbReference type="EC" id="3.5.1.88"/>
    </reaction>
</comment>
<dbReference type="AlphaFoldDB" id="A0A7Z0D3T7"/>
<comment type="function">
    <text evidence="6">Removes the formyl group from the N-terminal Met of newly synthesized proteins. Requires at least a dipeptide for an efficient rate of reaction. N-terminal L-methionine is a prerequisite for activity but the enzyme has broad specificity at other positions.</text>
</comment>
<keyword evidence="5 6" id="KW-0408">Iron</keyword>
<keyword evidence="8" id="KW-1185">Reference proteome</keyword>
<keyword evidence="3 6" id="KW-0378">Hydrolase</keyword>
<dbReference type="RefSeq" id="WP_179428724.1">
    <property type="nucleotide sequence ID" value="NZ_JACBZP010000001.1"/>
</dbReference>